<reference evidence="9 10" key="1">
    <citation type="submission" date="2020-08" db="EMBL/GenBank/DDBJ databases">
        <title>Genome public.</title>
        <authorList>
            <person name="Liu C."/>
            <person name="Sun Q."/>
        </authorList>
    </citation>
    <scope>NUCLEOTIDE SEQUENCE [LARGE SCALE GENOMIC DNA]</scope>
    <source>
        <strain evidence="9 10">NSJ-43</strain>
    </source>
</reference>
<gene>
    <name evidence="9" type="primary">pepF</name>
    <name evidence="9" type="ORF">H8S01_00360</name>
</gene>
<protein>
    <recommendedName>
        <fullName evidence="6">Oligopeptidase F</fullName>
        <ecNumber evidence="6">3.4.24.-</ecNumber>
    </recommendedName>
</protein>
<evidence type="ECO:0000259" key="8">
    <source>
        <dbReference type="Pfam" id="PF08439"/>
    </source>
</evidence>
<feature type="domain" description="Peptidase M3A/M3B catalytic" evidence="7">
    <location>
        <begin position="199"/>
        <end position="579"/>
    </location>
</feature>
<dbReference type="InterPro" id="IPR013647">
    <property type="entry name" value="OligopepF_N_dom"/>
</dbReference>
<dbReference type="InterPro" id="IPR045090">
    <property type="entry name" value="Pept_M3A_M3B"/>
</dbReference>
<dbReference type="NCBIfam" id="TIGR00181">
    <property type="entry name" value="pepF"/>
    <property type="match status" value="1"/>
</dbReference>
<evidence type="ECO:0000256" key="2">
    <source>
        <dbReference type="ARBA" id="ARBA00022723"/>
    </source>
</evidence>
<organism evidence="9 10">
    <name type="scientific">Lachnospira hominis</name>
    <name type="common">ex Liu et al. 2021</name>
    <dbReference type="NCBI Taxonomy" id="2763051"/>
    <lineage>
        <taxon>Bacteria</taxon>
        <taxon>Bacillati</taxon>
        <taxon>Bacillota</taxon>
        <taxon>Clostridia</taxon>
        <taxon>Lachnospirales</taxon>
        <taxon>Lachnospiraceae</taxon>
        <taxon>Lachnospira</taxon>
    </lineage>
</organism>
<dbReference type="Gene3D" id="1.20.140.70">
    <property type="entry name" value="Oligopeptidase f, N-terminal domain"/>
    <property type="match status" value="1"/>
</dbReference>
<keyword evidence="1 6" id="KW-0645">Protease</keyword>
<accession>A0ABR7FW65</accession>
<comment type="caution">
    <text evidence="9">The sequence shown here is derived from an EMBL/GenBank/DDBJ whole genome shotgun (WGS) entry which is preliminary data.</text>
</comment>
<dbReference type="InterPro" id="IPR042088">
    <property type="entry name" value="OligoPept_F_C"/>
</dbReference>
<dbReference type="Proteomes" id="UP000628463">
    <property type="component" value="Unassembled WGS sequence"/>
</dbReference>
<feature type="domain" description="Oligopeptidase F N-terminal" evidence="8">
    <location>
        <begin position="110"/>
        <end position="178"/>
    </location>
</feature>
<dbReference type="CDD" id="cd09608">
    <property type="entry name" value="M3B_PepF"/>
    <property type="match status" value="1"/>
</dbReference>
<dbReference type="Pfam" id="PF08439">
    <property type="entry name" value="Peptidase_M3_N"/>
    <property type="match status" value="1"/>
</dbReference>
<dbReference type="EMBL" id="JACOPD010000001">
    <property type="protein sequence ID" value="MBC5679419.1"/>
    <property type="molecule type" value="Genomic_DNA"/>
</dbReference>
<keyword evidence="2 6" id="KW-0479">Metal-binding</keyword>
<evidence type="ECO:0000256" key="6">
    <source>
        <dbReference type="RuleBase" id="RU368091"/>
    </source>
</evidence>
<evidence type="ECO:0000259" key="7">
    <source>
        <dbReference type="Pfam" id="PF01432"/>
    </source>
</evidence>
<evidence type="ECO:0000313" key="10">
    <source>
        <dbReference type="Proteomes" id="UP000628463"/>
    </source>
</evidence>
<comment type="function">
    <text evidence="6">Has oligopeptidase activity and degrades a variety of small bioactive peptides.</text>
</comment>
<dbReference type="PANTHER" id="PTHR11804:SF84">
    <property type="entry name" value="SACCHAROLYSIN"/>
    <property type="match status" value="1"/>
</dbReference>
<sequence length="591" mass="68154">MKRSEISDEYKWSVKDLYSSDELWNNDYEKALKSTQEKSSFEGCVMDSADTLADALSESEKDDYITERLYVYAFMRYYEDTSDGTYQQMSGKAQMLAVKMSEKYSFLVPEIMAADDDKVARFLDSDKIKPYRHLLCDMLAKKEHTCSQKEEKLLAMASQMADSPSDIFSKFNNADVKFGKVHDEHGDEKELTSAGFSVFMESRDRNVRKEAFYALYRQYKSYINTLAASYYGNVKQAVFFANARNYESTLQMYLSGSFIPESVYTNLIDTVNNNLDKMHDYVSLRKKTLGVDELHFYDIYAPLTSDYTVNVSYENAKETVLDALKILGDDYVSQVKKGYESGWVDVYENDGKRSGAFSWGAYGTHPYIFLNYTETLNDIFTLIHETGHAMHTYYSNETQPYTYAGYKIFVAEVASTCNEVILIDYLLKHSQSDEEKKYLYGHYLEQFKGTLFRQTMFAEFEMITHRMAQDGEVLNAESLCGTYKKLNEKYFGKDMVIDEEIAYEWARIPHFYTPFYVYQYATGFSAAVAIATKIINGDKEVLHGYREFLKGGSSMHPIELLSLCKIDMSKPDVIQDALNVFGSLIEDFKKI</sequence>
<evidence type="ECO:0000313" key="9">
    <source>
        <dbReference type="EMBL" id="MBC5679419.1"/>
    </source>
</evidence>
<comment type="similarity">
    <text evidence="6">Belongs to the peptidase M3B family.</text>
</comment>
<comment type="cofactor">
    <cofactor evidence="6">
        <name>Zn(2+)</name>
        <dbReference type="ChEBI" id="CHEBI:29105"/>
    </cofactor>
    <text evidence="6">Binds 1 zinc ion.</text>
</comment>
<dbReference type="InterPro" id="IPR001567">
    <property type="entry name" value="Pept_M3A_M3B_dom"/>
</dbReference>
<dbReference type="PANTHER" id="PTHR11804">
    <property type="entry name" value="PROTEASE M3 THIMET OLIGOPEPTIDASE-RELATED"/>
    <property type="match status" value="1"/>
</dbReference>
<keyword evidence="10" id="KW-1185">Reference proteome</keyword>
<proteinExistence type="inferred from homology"/>
<evidence type="ECO:0000256" key="5">
    <source>
        <dbReference type="ARBA" id="ARBA00023049"/>
    </source>
</evidence>
<dbReference type="RefSeq" id="WP_186835799.1">
    <property type="nucleotide sequence ID" value="NZ_JACOPD010000001.1"/>
</dbReference>
<name>A0ABR7FW65_9FIRM</name>
<keyword evidence="5 6" id="KW-0482">Metalloprotease</keyword>
<keyword evidence="3 6" id="KW-0378">Hydrolase</keyword>
<dbReference type="Pfam" id="PF01432">
    <property type="entry name" value="Peptidase_M3"/>
    <property type="match status" value="1"/>
</dbReference>
<dbReference type="SUPFAM" id="SSF55486">
    <property type="entry name" value="Metalloproteases ('zincins'), catalytic domain"/>
    <property type="match status" value="1"/>
</dbReference>
<evidence type="ECO:0000256" key="3">
    <source>
        <dbReference type="ARBA" id="ARBA00022801"/>
    </source>
</evidence>
<dbReference type="EC" id="3.4.24.-" evidence="6"/>
<evidence type="ECO:0000256" key="4">
    <source>
        <dbReference type="ARBA" id="ARBA00022833"/>
    </source>
</evidence>
<evidence type="ECO:0000256" key="1">
    <source>
        <dbReference type="ARBA" id="ARBA00022670"/>
    </source>
</evidence>
<dbReference type="InterPro" id="IPR004438">
    <property type="entry name" value="Peptidase_M3B"/>
</dbReference>
<dbReference type="Gene3D" id="1.10.287.830">
    <property type="entry name" value="putative peptidase helix hairpin domain like"/>
    <property type="match status" value="1"/>
</dbReference>
<keyword evidence="4 6" id="KW-0862">Zinc</keyword>
<dbReference type="Gene3D" id="1.10.1370.20">
    <property type="entry name" value="Oligoendopeptidase f, C-terminal domain"/>
    <property type="match status" value="1"/>
</dbReference>